<feature type="domain" description="DC1" evidence="2">
    <location>
        <begin position="167"/>
        <end position="215"/>
    </location>
</feature>
<dbReference type="Proteomes" id="UP000467841">
    <property type="component" value="Unassembled WGS sequence"/>
</dbReference>
<keyword evidence="5" id="KW-1185">Reference proteome</keyword>
<comment type="caution">
    <text evidence="4">The sequence shown here is derived from an EMBL/GenBank/DDBJ whole genome shotgun (WGS) entry which is preliminary data.</text>
</comment>
<evidence type="ECO:0000259" key="2">
    <source>
        <dbReference type="Pfam" id="PF03107"/>
    </source>
</evidence>
<proteinExistence type="predicted"/>
<dbReference type="InterPro" id="IPR054483">
    <property type="entry name" value="DC1-like_CT"/>
</dbReference>
<dbReference type="Pfam" id="PF22926">
    <property type="entry name" value="C1-like_CT"/>
    <property type="match status" value="1"/>
</dbReference>
<dbReference type="InterPro" id="IPR004146">
    <property type="entry name" value="DC1"/>
</dbReference>
<feature type="domain" description="DC1" evidence="2">
    <location>
        <begin position="57"/>
        <end position="103"/>
    </location>
</feature>
<feature type="domain" description="DC1" evidence="2">
    <location>
        <begin position="422"/>
        <end position="469"/>
    </location>
</feature>
<organism evidence="4 5">
    <name type="scientific">Microthlaspi erraticum</name>
    <dbReference type="NCBI Taxonomy" id="1685480"/>
    <lineage>
        <taxon>Eukaryota</taxon>
        <taxon>Viridiplantae</taxon>
        <taxon>Streptophyta</taxon>
        <taxon>Embryophyta</taxon>
        <taxon>Tracheophyta</taxon>
        <taxon>Spermatophyta</taxon>
        <taxon>Magnoliopsida</taxon>
        <taxon>eudicotyledons</taxon>
        <taxon>Gunneridae</taxon>
        <taxon>Pentapetalae</taxon>
        <taxon>rosids</taxon>
        <taxon>malvids</taxon>
        <taxon>Brassicales</taxon>
        <taxon>Brassicaceae</taxon>
        <taxon>Coluteocarpeae</taxon>
        <taxon>Microthlaspi</taxon>
    </lineage>
</organism>
<dbReference type="AlphaFoldDB" id="A0A6D2INJ8"/>
<evidence type="ECO:0000313" key="5">
    <source>
        <dbReference type="Proteomes" id="UP000467841"/>
    </source>
</evidence>
<keyword evidence="1" id="KW-0677">Repeat</keyword>
<feature type="domain" description="DC1" evidence="2">
    <location>
        <begin position="115"/>
        <end position="158"/>
    </location>
</feature>
<protein>
    <recommendedName>
        <fullName evidence="6">Phorbol-ester/DAG-type domain-containing protein</fullName>
    </recommendedName>
</protein>
<sequence>MPKLFWHEHPVSAWDEYLSGECDFCLGSLQDRSYYCNSCTRKWHRNCIPHEPTINHQSHPNHPLEFLADGIPDYTDGKCQFCLGMKFGYHCSICDFNVDVNCVKKPPELTINHHKCHEHTLTLMARAVSFVCNACGTLGQRNAYVCLVCSLMFHKECITLPRVINVNRHNHRVSYTHSLVHGDRICTVCYKEVDWRYGSYFCLRCPSFDAHSKCATRADVWDGSDLEGVSEEEKDISPFKVIGENLINHFSHEEHNLELIVDANAIDKVQSSRCEACVSYIGYEQYYSCTERVFLLHESCANFTRQMRHGLSSRLLDLEVEKKTFKCSTCKSFSNGFKYHVPSRYSWMVISGDEFSLDLRCASIPWIFDHPCHPHTLFLTSVDDDTCGACNMSARPVLNCIECEFTLCYECAILPEKIYHKCDDHLLSLCHAEDSSVQYWCEICEAQADPKKWFYTCQDCSVVCHIQCALGGDFANIKTGIPAIDGMTEFEVVLNGGITRPRCFKCLSRCQAPVILQGSSDNGVLDYACSFVCSYWESLWQQSVSVPTEEDIF</sequence>
<dbReference type="SUPFAM" id="SSF57889">
    <property type="entry name" value="Cysteine-rich domain"/>
    <property type="match status" value="5"/>
</dbReference>
<dbReference type="InterPro" id="IPR046349">
    <property type="entry name" value="C1-like_sf"/>
</dbReference>
<dbReference type="OrthoDB" id="1884766at2759"/>
<name>A0A6D2INJ8_9BRAS</name>
<dbReference type="EMBL" id="CACVBM020001063">
    <property type="protein sequence ID" value="CAA7028165.1"/>
    <property type="molecule type" value="Genomic_DNA"/>
</dbReference>
<evidence type="ECO:0000259" key="3">
    <source>
        <dbReference type="Pfam" id="PF22926"/>
    </source>
</evidence>
<accession>A0A6D2INJ8</accession>
<evidence type="ECO:0000313" key="4">
    <source>
        <dbReference type="EMBL" id="CAA7028165.1"/>
    </source>
</evidence>
<evidence type="ECO:0000256" key="1">
    <source>
        <dbReference type="ARBA" id="ARBA00022737"/>
    </source>
</evidence>
<dbReference type="PANTHER" id="PTHR32410:SF174">
    <property type="entry name" value="CYSTEINE_HISTIDINE-RICH C1 DOMAIN FAMILY PROTEIN"/>
    <property type="match status" value="1"/>
</dbReference>
<dbReference type="PANTHER" id="PTHR32410">
    <property type="entry name" value="CYSTEINE/HISTIDINE-RICH C1 DOMAIN FAMILY PROTEIN"/>
    <property type="match status" value="1"/>
</dbReference>
<reference evidence="4" key="1">
    <citation type="submission" date="2020-01" db="EMBL/GenBank/DDBJ databases">
        <authorList>
            <person name="Mishra B."/>
        </authorList>
    </citation>
    <scope>NUCLEOTIDE SEQUENCE [LARGE SCALE GENOMIC DNA]</scope>
</reference>
<evidence type="ECO:0008006" key="6">
    <source>
        <dbReference type="Google" id="ProtNLM"/>
    </source>
</evidence>
<dbReference type="InterPro" id="IPR053192">
    <property type="entry name" value="Vacuole_Formation_Reg"/>
</dbReference>
<feature type="domain" description="DC1" evidence="2">
    <location>
        <begin position="250"/>
        <end position="301"/>
    </location>
</feature>
<dbReference type="Pfam" id="PF03107">
    <property type="entry name" value="C1_2"/>
    <property type="match status" value="5"/>
</dbReference>
<feature type="domain" description="DC1-like C-terminal" evidence="3">
    <location>
        <begin position="490"/>
        <end position="533"/>
    </location>
</feature>
<gene>
    <name evidence="4" type="ORF">MERR_LOCUS15400</name>
</gene>